<reference evidence="1" key="2">
    <citation type="journal article" date="2015" name="Fish Shellfish Immunol.">
        <title>Early steps in the European eel (Anguilla anguilla)-Vibrio vulnificus interaction in the gills: Role of the RtxA13 toxin.</title>
        <authorList>
            <person name="Callol A."/>
            <person name="Pajuelo D."/>
            <person name="Ebbesson L."/>
            <person name="Teles M."/>
            <person name="MacKenzie S."/>
            <person name="Amaro C."/>
        </authorList>
    </citation>
    <scope>NUCLEOTIDE SEQUENCE</scope>
</reference>
<dbReference type="EMBL" id="GBXM01032330">
    <property type="protein sequence ID" value="JAH76247.1"/>
    <property type="molecule type" value="Transcribed_RNA"/>
</dbReference>
<sequence length="49" mass="5451">MPEETKSNATKKICEGKIAKTSGKYFRGMMQTTVTPAKAQNDAENQQCR</sequence>
<organism evidence="1">
    <name type="scientific">Anguilla anguilla</name>
    <name type="common">European freshwater eel</name>
    <name type="synonym">Muraena anguilla</name>
    <dbReference type="NCBI Taxonomy" id="7936"/>
    <lineage>
        <taxon>Eukaryota</taxon>
        <taxon>Metazoa</taxon>
        <taxon>Chordata</taxon>
        <taxon>Craniata</taxon>
        <taxon>Vertebrata</taxon>
        <taxon>Euteleostomi</taxon>
        <taxon>Actinopterygii</taxon>
        <taxon>Neopterygii</taxon>
        <taxon>Teleostei</taxon>
        <taxon>Anguilliformes</taxon>
        <taxon>Anguillidae</taxon>
        <taxon>Anguilla</taxon>
    </lineage>
</organism>
<evidence type="ECO:0000313" key="1">
    <source>
        <dbReference type="EMBL" id="JAH76247.1"/>
    </source>
</evidence>
<protein>
    <submittedName>
        <fullName evidence="1">Uncharacterized protein</fullName>
    </submittedName>
</protein>
<name>A0A0E9VDY4_ANGAN</name>
<reference evidence="1" key="1">
    <citation type="submission" date="2014-11" db="EMBL/GenBank/DDBJ databases">
        <authorList>
            <person name="Amaro Gonzalez C."/>
        </authorList>
    </citation>
    <scope>NUCLEOTIDE SEQUENCE</scope>
</reference>
<dbReference type="AlphaFoldDB" id="A0A0E9VDY4"/>
<accession>A0A0E9VDY4</accession>
<proteinExistence type="predicted"/>